<dbReference type="Gene3D" id="1.25.40.340">
    <property type="match status" value="1"/>
</dbReference>
<dbReference type="PANTHER" id="PTHR33434">
    <property type="entry name" value="DEGV DOMAIN-CONTAINING PROTEIN DR_1986-RELATED"/>
    <property type="match status" value="1"/>
</dbReference>
<dbReference type="InterPro" id="IPR019986">
    <property type="entry name" value="YloV-like"/>
</dbReference>
<organism evidence="3 4">
    <name type="scientific">Saccharopolyspora montiporae</name>
    <dbReference type="NCBI Taxonomy" id="2781240"/>
    <lineage>
        <taxon>Bacteria</taxon>
        <taxon>Bacillati</taxon>
        <taxon>Actinomycetota</taxon>
        <taxon>Actinomycetes</taxon>
        <taxon>Pseudonocardiales</taxon>
        <taxon>Pseudonocardiaceae</taxon>
        <taxon>Saccharopolyspora</taxon>
    </lineage>
</organism>
<dbReference type="SMART" id="SM01121">
    <property type="entry name" value="Dak1_2"/>
    <property type="match status" value="1"/>
</dbReference>
<evidence type="ECO:0000256" key="1">
    <source>
        <dbReference type="SAM" id="MobiDB-lite"/>
    </source>
</evidence>
<dbReference type="GO" id="GO:0006071">
    <property type="term" value="P:glycerol metabolic process"/>
    <property type="evidence" value="ECO:0007669"/>
    <property type="project" value="InterPro"/>
</dbReference>
<dbReference type="AlphaFoldDB" id="A0A929FZC3"/>
<accession>A0A929FZC3</accession>
<dbReference type="InterPro" id="IPR036117">
    <property type="entry name" value="DhaL_dom_sf"/>
</dbReference>
<dbReference type="InterPro" id="IPR033470">
    <property type="entry name" value="FakA-like_C"/>
</dbReference>
<dbReference type="SUPFAM" id="SSF101473">
    <property type="entry name" value="DhaL-like"/>
    <property type="match status" value="1"/>
</dbReference>
<dbReference type="EMBL" id="JADEYC010000012">
    <property type="protein sequence ID" value="MBE9374420.1"/>
    <property type="molecule type" value="Genomic_DNA"/>
</dbReference>
<keyword evidence="4" id="KW-1185">Reference proteome</keyword>
<dbReference type="GO" id="GO:0004371">
    <property type="term" value="F:glycerone kinase activity"/>
    <property type="evidence" value="ECO:0007669"/>
    <property type="project" value="InterPro"/>
</dbReference>
<dbReference type="Pfam" id="PF13684">
    <property type="entry name" value="FakA-like_C"/>
    <property type="match status" value="1"/>
</dbReference>
<comment type="caution">
    <text evidence="3">The sequence shown here is derived from an EMBL/GenBank/DDBJ whole genome shotgun (WGS) entry which is preliminary data.</text>
</comment>
<dbReference type="PROSITE" id="PS51480">
    <property type="entry name" value="DHAL"/>
    <property type="match status" value="1"/>
</dbReference>
<name>A0A929FZC3_9PSEU</name>
<evidence type="ECO:0000259" key="2">
    <source>
        <dbReference type="PROSITE" id="PS51480"/>
    </source>
</evidence>
<dbReference type="Pfam" id="PF21645">
    <property type="entry name" value="FakA-like_M"/>
    <property type="match status" value="1"/>
</dbReference>
<dbReference type="PANTHER" id="PTHR33434:SF4">
    <property type="entry name" value="PHOSPHATASE PROTEIN"/>
    <property type="match status" value="1"/>
</dbReference>
<evidence type="ECO:0000313" key="4">
    <source>
        <dbReference type="Proteomes" id="UP000598360"/>
    </source>
</evidence>
<dbReference type="Proteomes" id="UP000598360">
    <property type="component" value="Unassembled WGS sequence"/>
</dbReference>
<dbReference type="Pfam" id="PF02734">
    <property type="entry name" value="Dak2"/>
    <property type="match status" value="1"/>
</dbReference>
<evidence type="ECO:0000313" key="3">
    <source>
        <dbReference type="EMBL" id="MBE9374420.1"/>
    </source>
</evidence>
<dbReference type="InterPro" id="IPR050270">
    <property type="entry name" value="DegV_domain_contain"/>
</dbReference>
<dbReference type="SMART" id="SM01120">
    <property type="entry name" value="Dak2"/>
    <property type="match status" value="1"/>
</dbReference>
<protein>
    <submittedName>
        <fullName evidence="3">DAK2 domain-containing protein</fullName>
    </submittedName>
</protein>
<feature type="domain" description="DhaL" evidence="2">
    <location>
        <begin position="95"/>
        <end position="283"/>
    </location>
</feature>
<proteinExistence type="predicted"/>
<dbReference type="InterPro" id="IPR048394">
    <property type="entry name" value="FakA-like_M"/>
</dbReference>
<sequence>MKPRKHPHGSASPGDDCACRATALPAVSKPGSRLARSSPPGHHPGPDECSPPPQLRSPQGAAAPRAHRSGSRRLVSPATDGRPREVLVLRTLNAAGARRWADLVLAGLIAERDAIDRINLYPVADSDTGTNLLATMRSAVAALDAAEPETVGGVIAALARGARDGACGNSGILLSQAVRGVAEGCGQAASIDGAVFAQSLRSAHEHAAAAVADPVPGTLLTVLEAAAQAVPGGAPLPEAVHEATRAAAEALQATTGQLPVLREAGVVDAGGRGLVLLLDALHAVVHDGKRVAPDAPTAPGAASSGLQHESAFDYEVMYLLNGPGEQAAAELRDRLAGLGDCVSVVGEQDSWLVHVHCADIGAAVEAGIAAGHVHRIKVTRFADQRAGLNRDVAVLACVPDAQTGELFAAEGADVLRADADLSPAGLVEAVRSTGAEHVVVLTNDGRTAALAERAVFGADQDVVVLPTASPVQGMSALAVHDPGRRRADDQVAMAEAAAATRRGELRVADAEALTWVGRCVPGDVLGLVDDEVVLIAADLPRGARELVDRMLANGGELLTALVPEESTGELLAEHLRRTRPEVELACYPAGCSGSVLLLGVE</sequence>
<reference evidence="3" key="1">
    <citation type="submission" date="2020-10" db="EMBL/GenBank/DDBJ databases">
        <title>Diversity and distribution of actinomycetes associated with coral in the coast of Hainan.</title>
        <authorList>
            <person name="Li F."/>
        </authorList>
    </citation>
    <scope>NUCLEOTIDE SEQUENCE</scope>
    <source>
        <strain evidence="3">HNM0983</strain>
    </source>
</reference>
<dbReference type="InterPro" id="IPR004007">
    <property type="entry name" value="DhaL_dom"/>
</dbReference>
<feature type="region of interest" description="Disordered" evidence="1">
    <location>
        <begin position="1"/>
        <end position="79"/>
    </location>
</feature>
<gene>
    <name evidence="3" type="ORF">IQ251_08145</name>
</gene>
<dbReference type="NCBIfam" id="TIGR03599">
    <property type="entry name" value="YloV"/>
    <property type="match status" value="1"/>
</dbReference>